<dbReference type="STRING" id="1834181.A5880_002183"/>
<sequence>MSKFSKGLLFGAVAGTIGGLLFAPRSGKDTRQKIVDELDEWTDLKEDFTDKLEQVKKSAAALQKTADLYIEPFIEGINKDIENFKFQAEPRLAQIQEQAEQIQSELPEIPEIV</sequence>
<evidence type="ECO:0000256" key="1">
    <source>
        <dbReference type="SAM" id="Coils"/>
    </source>
</evidence>
<reference evidence="3" key="1">
    <citation type="submission" date="2017-05" db="EMBL/GenBank/DDBJ databases">
        <title>The Genome Sequence of Enterococcus sp. 4G2_DIV0659.</title>
        <authorList>
            <consortium name="The Broad Institute Genomics Platform"/>
            <consortium name="The Broad Institute Genomic Center for Infectious Diseases"/>
            <person name="Earl A."/>
            <person name="Manson A."/>
            <person name="Schwartman J."/>
            <person name="Gilmore M."/>
            <person name="Abouelleil A."/>
            <person name="Cao P."/>
            <person name="Chapman S."/>
            <person name="Cusick C."/>
            <person name="Shea T."/>
            <person name="Young S."/>
            <person name="Neafsey D."/>
            <person name="Nusbaum C."/>
            <person name="Birren B."/>
        </authorList>
    </citation>
    <scope>NUCLEOTIDE SEQUENCE [LARGE SCALE GENOMIC DNA]</scope>
    <source>
        <strain evidence="3">4G2_DIV0659</strain>
    </source>
</reference>
<reference evidence="2 4" key="2">
    <citation type="submission" date="2018-07" db="EMBL/GenBank/DDBJ databases">
        <title>The Genome Sequence of Enterococcus sp. DIV0659b.</title>
        <authorList>
            <consortium name="The Broad Institute Genomics Platform"/>
            <consortium name="The Broad Institute Genomic Center for Infectious Diseases"/>
            <person name="Earl A."/>
            <person name="Manson A."/>
            <person name="Schwartman J."/>
            <person name="Gilmore M."/>
            <person name="Abouelleil A."/>
            <person name="Cao P."/>
            <person name="Chapman S."/>
            <person name="Cusick C."/>
            <person name="Shea T."/>
            <person name="Young S."/>
            <person name="Neafsey D."/>
            <person name="Nusbaum C."/>
            <person name="Birren B."/>
        </authorList>
    </citation>
    <scope>NUCLEOTIDE SEQUENCE [LARGE SCALE GENOMIC DNA]</scope>
    <source>
        <strain evidence="2 4">4G2_DIV0659</strain>
    </source>
</reference>
<comment type="caution">
    <text evidence="3">The sequence shown here is derived from an EMBL/GenBank/DDBJ whole genome shotgun (WGS) entry which is preliminary data.</text>
</comment>
<dbReference type="InterPro" id="IPR052928">
    <property type="entry name" value="Desiccation-related_membrane"/>
</dbReference>
<evidence type="ECO:0000313" key="3">
    <source>
        <dbReference type="EMBL" id="OTO07913.1"/>
    </source>
</evidence>
<evidence type="ECO:0008006" key="5">
    <source>
        <dbReference type="Google" id="ProtNLM"/>
    </source>
</evidence>
<dbReference type="Proteomes" id="UP000195139">
    <property type="component" value="Unassembled WGS sequence"/>
</dbReference>
<proteinExistence type="predicted"/>
<dbReference type="PANTHER" id="PTHR35792">
    <property type="entry name" value="GENERAL STRESS PROTEIN"/>
    <property type="match status" value="1"/>
</dbReference>
<feature type="coiled-coil region" evidence="1">
    <location>
        <begin position="38"/>
        <end position="65"/>
    </location>
</feature>
<evidence type="ECO:0000313" key="2">
    <source>
        <dbReference type="EMBL" id="MEI5993707.1"/>
    </source>
</evidence>
<dbReference type="EMBL" id="NGLE02000001">
    <property type="protein sequence ID" value="MEI5993707.1"/>
    <property type="molecule type" value="Genomic_DNA"/>
</dbReference>
<dbReference type="SUPFAM" id="SSF47162">
    <property type="entry name" value="Apolipoprotein"/>
    <property type="match status" value="1"/>
</dbReference>
<dbReference type="InterPro" id="IPR024623">
    <property type="entry name" value="YtxH"/>
</dbReference>
<gene>
    <name evidence="2" type="ORF">A5880_001254</name>
    <name evidence="3" type="ORF">A5880_002183</name>
</gene>
<dbReference type="EMBL" id="NGLE01000003">
    <property type="protein sequence ID" value="OTO07913.1"/>
    <property type="molecule type" value="Genomic_DNA"/>
</dbReference>
<name>A0A242CCD4_9ENTE</name>
<keyword evidence="1" id="KW-0175">Coiled coil</keyword>
<dbReference type="AlphaFoldDB" id="A0A242CCD4"/>
<dbReference type="PANTHER" id="PTHR35792:SF1">
    <property type="entry name" value="SLL0268 PROTEIN"/>
    <property type="match status" value="1"/>
</dbReference>
<accession>A0A242CCD4</accession>
<keyword evidence="4" id="KW-1185">Reference proteome</keyword>
<dbReference type="Pfam" id="PF12732">
    <property type="entry name" value="YtxH"/>
    <property type="match status" value="1"/>
</dbReference>
<evidence type="ECO:0000313" key="4">
    <source>
        <dbReference type="Proteomes" id="UP000195139"/>
    </source>
</evidence>
<organism evidence="3">
    <name type="scientific">Candidatus Enterococcus mansonii</name>
    <dbReference type="NCBI Taxonomy" id="1834181"/>
    <lineage>
        <taxon>Bacteria</taxon>
        <taxon>Bacillati</taxon>
        <taxon>Bacillota</taxon>
        <taxon>Bacilli</taxon>
        <taxon>Lactobacillales</taxon>
        <taxon>Enterococcaceae</taxon>
        <taxon>Enterococcus</taxon>
    </lineage>
</organism>
<protein>
    <recommendedName>
        <fullName evidence="5">YtxH domain-containing protein</fullName>
    </recommendedName>
</protein>